<dbReference type="HOGENOM" id="CLU_2334359_0_0_1"/>
<reference evidence="3" key="1">
    <citation type="journal article" date="2007" name="Plant Cell">
        <title>Dothideomycete-plant interactions illuminated by genome sequencing and EST analysis of the wheat pathogen Stagonospora nodorum.</title>
        <authorList>
            <person name="Hane J.K."/>
            <person name="Lowe R.G."/>
            <person name="Solomon P.S."/>
            <person name="Tan K.C."/>
            <person name="Schoch C.L."/>
            <person name="Spatafora J.W."/>
            <person name="Crous P.W."/>
            <person name="Kodira C."/>
            <person name="Birren B.W."/>
            <person name="Galagan J.E."/>
            <person name="Torriani S.F."/>
            <person name="McDonald B.A."/>
            <person name="Oliver R.P."/>
        </authorList>
    </citation>
    <scope>NUCLEOTIDE SEQUENCE [LARGE SCALE GENOMIC DNA]</scope>
    <source>
        <strain evidence="3">SN15 / ATCC MYA-4574 / FGSC 10173</strain>
    </source>
</reference>
<accession>Q0V1Q2</accession>
<dbReference type="AlphaFoldDB" id="Q0V1Q2"/>
<evidence type="ECO:0000313" key="3">
    <source>
        <dbReference type="Proteomes" id="UP000001055"/>
    </source>
</evidence>
<dbReference type="InParanoid" id="Q0V1Q2"/>
<dbReference type="Proteomes" id="UP000001055">
    <property type="component" value="Unassembled WGS sequence"/>
</dbReference>
<protein>
    <submittedName>
        <fullName evidence="2">Uncharacterized protein</fullName>
    </submittedName>
</protein>
<dbReference type="KEGG" id="pno:SNOG_02062"/>
<dbReference type="GeneID" id="5969531"/>
<evidence type="ECO:0000256" key="1">
    <source>
        <dbReference type="SAM" id="MobiDB-lite"/>
    </source>
</evidence>
<feature type="compositionally biased region" description="Low complexity" evidence="1">
    <location>
        <begin position="10"/>
        <end position="23"/>
    </location>
</feature>
<name>Q0V1Q2_PHANO</name>
<dbReference type="EMBL" id="CH445327">
    <property type="protein sequence ID" value="EAT90274.1"/>
    <property type="molecule type" value="Genomic_DNA"/>
</dbReference>
<sequence length="98" mass="10875">MVTETAKRNTSTVTTSRTSSLGSKRNSFSCYYKFELYYAALDNPTLFFKCAKNKRYTTPNTLHRCGNSGTPCNAAEVVGKEDDEIEQVTLLAAHQLAP</sequence>
<gene>
    <name evidence="2" type="ORF">SNOG_02062</name>
</gene>
<organism evidence="2 3">
    <name type="scientific">Phaeosphaeria nodorum (strain SN15 / ATCC MYA-4574 / FGSC 10173)</name>
    <name type="common">Glume blotch fungus</name>
    <name type="synonym">Parastagonospora nodorum</name>
    <dbReference type="NCBI Taxonomy" id="321614"/>
    <lineage>
        <taxon>Eukaryota</taxon>
        <taxon>Fungi</taxon>
        <taxon>Dikarya</taxon>
        <taxon>Ascomycota</taxon>
        <taxon>Pezizomycotina</taxon>
        <taxon>Dothideomycetes</taxon>
        <taxon>Pleosporomycetidae</taxon>
        <taxon>Pleosporales</taxon>
        <taxon>Pleosporineae</taxon>
        <taxon>Phaeosphaeriaceae</taxon>
        <taxon>Parastagonospora</taxon>
    </lineage>
</organism>
<evidence type="ECO:0000313" key="2">
    <source>
        <dbReference type="EMBL" id="EAT90274.1"/>
    </source>
</evidence>
<dbReference type="RefSeq" id="XP_001792681.1">
    <property type="nucleotide sequence ID" value="XM_001792629.1"/>
</dbReference>
<feature type="region of interest" description="Disordered" evidence="1">
    <location>
        <begin position="1"/>
        <end position="24"/>
    </location>
</feature>
<proteinExistence type="predicted"/>